<dbReference type="InterPro" id="IPR039759">
    <property type="entry name" value="eIF2D_SUI1"/>
</dbReference>
<reference evidence="6 7" key="1">
    <citation type="journal article" date="2018" name="New Phytol.">
        <title>Phylogenomics of Endogonaceae and evolution of mycorrhizas within Mucoromycota.</title>
        <authorList>
            <person name="Chang Y."/>
            <person name="Desiro A."/>
            <person name="Na H."/>
            <person name="Sandor L."/>
            <person name="Lipzen A."/>
            <person name="Clum A."/>
            <person name="Barry K."/>
            <person name="Grigoriev I.V."/>
            <person name="Martin F.M."/>
            <person name="Stajich J.E."/>
            <person name="Smith M.E."/>
            <person name="Bonito G."/>
            <person name="Spatafora J.W."/>
        </authorList>
    </citation>
    <scope>NUCLEOTIDE SEQUENCE [LARGE SCALE GENOMIC DNA]</scope>
    <source>
        <strain evidence="6 7">AD002</strain>
    </source>
</reference>
<dbReference type="InterPro" id="IPR039757">
    <property type="entry name" value="EIF2D"/>
</dbReference>
<feature type="domain" description="SUI1" evidence="4">
    <location>
        <begin position="547"/>
        <end position="623"/>
    </location>
</feature>
<evidence type="ECO:0000259" key="5">
    <source>
        <dbReference type="PROSITE" id="PS51925"/>
    </source>
</evidence>
<dbReference type="CDD" id="cd21156">
    <property type="entry name" value="PUA_eIF2d-like"/>
    <property type="match status" value="1"/>
</dbReference>
<keyword evidence="7" id="KW-1185">Reference proteome</keyword>
<dbReference type="PROSITE" id="PS50890">
    <property type="entry name" value="PUA"/>
    <property type="match status" value="1"/>
</dbReference>
<dbReference type="FunFam" id="3.30.780.10:FF:000008">
    <property type="entry name" value="eukaryotic translation initiation factor 2D"/>
    <property type="match status" value="1"/>
</dbReference>
<evidence type="ECO:0000313" key="7">
    <source>
        <dbReference type="Proteomes" id="UP000274822"/>
    </source>
</evidence>
<dbReference type="InterPro" id="IPR004521">
    <property type="entry name" value="Uncharacterised_CHP00451"/>
</dbReference>
<dbReference type="Pfam" id="PF25304">
    <property type="entry name" value="WHD_eIF2D"/>
    <property type="match status" value="1"/>
</dbReference>
<protein>
    <recommendedName>
        <fullName evidence="8">SUI1 domain-containing protein</fullName>
    </recommendedName>
</protein>
<dbReference type="Gene3D" id="3.30.780.10">
    <property type="entry name" value="SUI1-like domain"/>
    <property type="match status" value="1"/>
</dbReference>
<dbReference type="InterPro" id="IPR015947">
    <property type="entry name" value="PUA-like_sf"/>
</dbReference>
<dbReference type="PROSITE" id="PS51925">
    <property type="entry name" value="SWIB_MDM2"/>
    <property type="match status" value="1"/>
</dbReference>
<keyword evidence="2" id="KW-0963">Cytoplasm</keyword>
<evidence type="ECO:0000256" key="2">
    <source>
        <dbReference type="ARBA" id="ARBA00022490"/>
    </source>
</evidence>
<evidence type="ECO:0000259" key="4">
    <source>
        <dbReference type="PROSITE" id="PS50296"/>
    </source>
</evidence>
<dbReference type="Pfam" id="PF26291">
    <property type="entry name" value="SWIB_eIF2D"/>
    <property type="match status" value="1"/>
</dbReference>
<dbReference type="InterPro" id="IPR057429">
    <property type="entry name" value="WH_eIF2D"/>
</dbReference>
<feature type="compositionally biased region" description="Gly residues" evidence="3">
    <location>
        <begin position="417"/>
        <end position="428"/>
    </location>
</feature>
<dbReference type="InterPro" id="IPR048248">
    <property type="entry name" value="PUA_eIF2d-like"/>
</dbReference>
<dbReference type="PANTHER" id="PTHR12217">
    <property type="entry name" value="EUKARYOTIC TRANSLATION INITIATION FACTOR 2D"/>
    <property type="match status" value="1"/>
</dbReference>
<evidence type="ECO:0000256" key="1">
    <source>
        <dbReference type="ARBA" id="ARBA00010359"/>
    </source>
</evidence>
<dbReference type="Pfam" id="PF17832">
    <property type="entry name" value="Pre-PUA"/>
    <property type="match status" value="1"/>
</dbReference>
<comment type="caution">
    <text evidence="6">The sequence shown here is derived from an EMBL/GenBank/DDBJ whole genome shotgun (WGS) entry which is preliminary data.</text>
</comment>
<feature type="region of interest" description="Disordered" evidence="3">
    <location>
        <begin position="226"/>
        <end position="266"/>
    </location>
</feature>
<dbReference type="Pfam" id="PF01253">
    <property type="entry name" value="SUI1"/>
    <property type="match status" value="1"/>
</dbReference>
<dbReference type="Gene3D" id="3.10.400.20">
    <property type="match status" value="1"/>
</dbReference>
<dbReference type="InterPro" id="IPR041366">
    <property type="entry name" value="Pre-PUA"/>
</dbReference>
<dbReference type="GO" id="GO:0003723">
    <property type="term" value="F:RNA binding"/>
    <property type="evidence" value="ECO:0007669"/>
    <property type="project" value="InterPro"/>
</dbReference>
<dbReference type="InterPro" id="IPR001950">
    <property type="entry name" value="SUI1"/>
</dbReference>
<dbReference type="AlphaFoldDB" id="A0A433Q9I5"/>
<dbReference type="NCBIfam" id="TIGR00451">
    <property type="entry name" value="unchar_dom_2"/>
    <property type="match status" value="1"/>
</dbReference>
<name>A0A433Q9I5_9FUNG</name>
<dbReference type="Pfam" id="PF26292">
    <property type="entry name" value="PUA_elF2D"/>
    <property type="match status" value="1"/>
</dbReference>
<dbReference type="SUPFAM" id="SSF88697">
    <property type="entry name" value="PUA domain-like"/>
    <property type="match status" value="1"/>
</dbReference>
<comment type="similarity">
    <text evidence="1">Belongs to the eIF2D family.</text>
</comment>
<accession>A0A433Q9I5</accession>
<dbReference type="EMBL" id="RBNJ01010476">
    <property type="protein sequence ID" value="RUS26422.1"/>
    <property type="molecule type" value="Genomic_DNA"/>
</dbReference>
<dbReference type="PROSITE" id="PS50296">
    <property type="entry name" value="SUI1"/>
    <property type="match status" value="1"/>
</dbReference>
<dbReference type="PANTHER" id="PTHR12217:SF4">
    <property type="entry name" value="EUKARYOTIC TRANSLATION INITIATION FACTOR 2D"/>
    <property type="match status" value="1"/>
</dbReference>
<evidence type="ECO:0000256" key="3">
    <source>
        <dbReference type="SAM" id="MobiDB-lite"/>
    </source>
</evidence>
<dbReference type="Proteomes" id="UP000274822">
    <property type="component" value="Unassembled WGS sequence"/>
</dbReference>
<evidence type="ECO:0000313" key="6">
    <source>
        <dbReference type="EMBL" id="RUS26422.1"/>
    </source>
</evidence>
<dbReference type="InterPro" id="IPR036885">
    <property type="entry name" value="SWIB_MDM2_dom_sf"/>
</dbReference>
<dbReference type="SUPFAM" id="SSF47592">
    <property type="entry name" value="SWIB/MDM2 domain"/>
    <property type="match status" value="1"/>
</dbReference>
<dbReference type="GO" id="GO:0003743">
    <property type="term" value="F:translation initiation factor activity"/>
    <property type="evidence" value="ECO:0007669"/>
    <property type="project" value="InterPro"/>
</dbReference>
<dbReference type="InterPro" id="IPR003121">
    <property type="entry name" value="SWIB_MDM2_domain"/>
</dbReference>
<dbReference type="GO" id="GO:0001731">
    <property type="term" value="P:formation of translation preinitiation complex"/>
    <property type="evidence" value="ECO:0007669"/>
    <property type="project" value="InterPro"/>
</dbReference>
<sequence length="639" mass="70004">MTSNVHFVWFCCSTRVAQAYKIQLQLSFPYTNPLMFKKSLANIKSFSPLRSSDRRRFREDLLIAFPVLKDATAEEGAPSLAPEGLQSAKFATHINDLGVVYMVDGNPVWIKLDKSTLSVKTVPSVYTLWKYPNMLPKIVTWGPVVGKLMGGADLMIPGLIFPSEGLPDVKEGELVAITIKDYPFPMAVGTMAISTSKLTAQSNIKGKAVLIIHVYKDHLWAMGSKADPPDLTDVPVQGDAEEDEEEVAEGRNVSDTTERTGESEVASAGIVEAGAETELSESSKKLSTDEVDAFLRTSLYHALMFKLTPKHPAELLPMSASMLYSSYILPSRPVGVGSEVDVKRSSWKKVAKFFKAMEKSGILKTKEQRGEIYVTGVNWQHNELANLKSYKTVESHPPASSSQAPSANAASSSSNSAGGGGNSGGGDGGSGGSIQVIDLYKPHGTEVTAIFKDRNRSKDDLFTVIEARNVLMEYVKEHGLVDPQNQRLVKIDALLCDALLKKDEYHTVDKLPREQLLQRLIEKMQPWHQLIIPGKNAVDKKGAVKPVHITVERRQGRSTVTLVTGAEYFDLAVDELVEEFKKRCASSAAVTPLVGASPKLQLQEIMVQGSHIKNVSDLLLAKGVPKKYIEVMDKTGKYK</sequence>
<dbReference type="SUPFAM" id="SSF55159">
    <property type="entry name" value="eIF1-like"/>
    <property type="match status" value="1"/>
</dbReference>
<gene>
    <name evidence="6" type="ORF">BC938DRAFT_470787</name>
</gene>
<dbReference type="InterPro" id="IPR058886">
    <property type="entry name" value="SWIB_eIF2D"/>
</dbReference>
<proteinExistence type="inferred from homology"/>
<dbReference type="InterPro" id="IPR048247">
    <property type="entry name" value="eIF2D_N"/>
</dbReference>
<organism evidence="6 7">
    <name type="scientific">Jimgerdemannia flammicorona</name>
    <dbReference type="NCBI Taxonomy" id="994334"/>
    <lineage>
        <taxon>Eukaryota</taxon>
        <taxon>Fungi</taxon>
        <taxon>Fungi incertae sedis</taxon>
        <taxon>Mucoromycota</taxon>
        <taxon>Mucoromycotina</taxon>
        <taxon>Endogonomycetes</taxon>
        <taxon>Endogonales</taxon>
        <taxon>Endogonaceae</taxon>
        <taxon>Jimgerdemannia</taxon>
    </lineage>
</organism>
<feature type="domain" description="DM2" evidence="5">
    <location>
        <begin position="439"/>
        <end position="523"/>
    </location>
</feature>
<dbReference type="InterPro" id="IPR036877">
    <property type="entry name" value="SUI1_dom_sf"/>
</dbReference>
<dbReference type="CDD" id="cd11608">
    <property type="entry name" value="eIF2D_C"/>
    <property type="match status" value="1"/>
</dbReference>
<feature type="compositionally biased region" description="Low complexity" evidence="3">
    <location>
        <begin position="397"/>
        <end position="416"/>
    </location>
</feature>
<dbReference type="CDD" id="cd11610">
    <property type="entry name" value="eIF2D_N"/>
    <property type="match status" value="1"/>
</dbReference>
<feature type="region of interest" description="Disordered" evidence="3">
    <location>
        <begin position="392"/>
        <end position="428"/>
    </location>
</feature>
<evidence type="ECO:0008006" key="8">
    <source>
        <dbReference type="Google" id="ProtNLM"/>
    </source>
</evidence>